<dbReference type="OrthoDB" id="9802028at2"/>
<dbReference type="PRINTS" id="PR00411">
    <property type="entry name" value="PNDRDTASEI"/>
</dbReference>
<dbReference type="InterPro" id="IPR001763">
    <property type="entry name" value="Rhodanese-like_dom"/>
</dbReference>
<keyword evidence="9" id="KW-1185">Reference proteome</keyword>
<proteinExistence type="inferred from homology"/>
<dbReference type="PANTHER" id="PTHR43429">
    <property type="entry name" value="PYRIDINE NUCLEOTIDE-DISULFIDE OXIDOREDUCTASE DOMAIN-CONTAINING"/>
    <property type="match status" value="1"/>
</dbReference>
<dbReference type="Pfam" id="PF07992">
    <property type="entry name" value="Pyr_redox_2"/>
    <property type="match status" value="1"/>
</dbReference>
<dbReference type="EMBL" id="CP017269">
    <property type="protein sequence ID" value="AOT70947.1"/>
    <property type="molecule type" value="Genomic_DNA"/>
</dbReference>
<keyword evidence="5" id="KW-0560">Oxidoreductase</keyword>
<comment type="similarity">
    <text evidence="2">Belongs to the class-III pyridine nucleotide-disulfide oxidoreductase family.</text>
</comment>
<organism evidence="8 9">
    <name type="scientific">Geosporobacter ferrireducens</name>
    <dbReference type="NCBI Taxonomy" id="1424294"/>
    <lineage>
        <taxon>Bacteria</taxon>
        <taxon>Bacillati</taxon>
        <taxon>Bacillota</taxon>
        <taxon>Clostridia</taxon>
        <taxon>Peptostreptococcales</taxon>
        <taxon>Thermotaleaceae</taxon>
        <taxon>Geosporobacter</taxon>
    </lineage>
</organism>
<dbReference type="PANTHER" id="PTHR43429:SF1">
    <property type="entry name" value="NAD(P)H SULFUR OXIDOREDUCTASE (COA-DEPENDENT)"/>
    <property type="match status" value="1"/>
</dbReference>
<dbReference type="SUPFAM" id="SSF51905">
    <property type="entry name" value="FAD/NAD(P)-binding domain"/>
    <property type="match status" value="1"/>
</dbReference>
<dbReference type="SMART" id="SM00450">
    <property type="entry name" value="RHOD"/>
    <property type="match status" value="1"/>
</dbReference>
<dbReference type="KEGG" id="gfe:Gferi_16085"/>
<dbReference type="AlphaFoldDB" id="A0A1D8GJ65"/>
<dbReference type="SUPFAM" id="SSF52821">
    <property type="entry name" value="Rhodanese/Cell cycle control phosphatase"/>
    <property type="match status" value="1"/>
</dbReference>
<dbReference type="GO" id="GO:0016491">
    <property type="term" value="F:oxidoreductase activity"/>
    <property type="evidence" value="ECO:0007669"/>
    <property type="project" value="UniProtKB-KW"/>
</dbReference>
<dbReference type="SUPFAM" id="SSF55424">
    <property type="entry name" value="FAD/NAD-linked reductases, dimerisation (C-terminal) domain"/>
    <property type="match status" value="1"/>
</dbReference>
<accession>A0A1D8GJ65</accession>
<evidence type="ECO:0000256" key="3">
    <source>
        <dbReference type="ARBA" id="ARBA00022630"/>
    </source>
</evidence>
<feature type="domain" description="Rhodanese" evidence="7">
    <location>
        <begin position="459"/>
        <end position="546"/>
    </location>
</feature>
<dbReference type="Pfam" id="PF02852">
    <property type="entry name" value="Pyr_redox_dim"/>
    <property type="match status" value="1"/>
</dbReference>
<gene>
    <name evidence="8" type="ORF">Gferi_16085</name>
</gene>
<keyword evidence="6" id="KW-0676">Redox-active center</keyword>
<dbReference type="STRING" id="1424294.Gferi_16085"/>
<dbReference type="InterPro" id="IPR004099">
    <property type="entry name" value="Pyr_nucl-diS_OxRdtase_dimer"/>
</dbReference>
<dbReference type="PROSITE" id="PS50206">
    <property type="entry name" value="RHODANESE_3"/>
    <property type="match status" value="1"/>
</dbReference>
<dbReference type="InterPro" id="IPR036873">
    <property type="entry name" value="Rhodanese-like_dom_sf"/>
</dbReference>
<evidence type="ECO:0000256" key="1">
    <source>
        <dbReference type="ARBA" id="ARBA00001974"/>
    </source>
</evidence>
<sequence length="562" mass="61860">MKILIVGGVAGGASTAARLRRNSEKDEIILFEKGAHISFANCGLPYYIGNVITNKEALLLQTPKSFQDRFRVDVRVNSEVVSVNCEKKTVCVKNHDTGETYIQDYDKLVLSPGAAPIVPEMKGMAFNHVFTLRNIPDAYAIRDYVEHTRPKSCAIIGGGFIGLEMAENLQRSGVEVSVIEAASHVMAPIDNDMAHDLHNYMRAKGMKLYLNSRALAVTENSVVLEKGIEVAADMILMSIGITPETGFLKDSGIALGQRGEIIVNDYMETSVKDVYALGDAVSVRHIVSGKQMLIPLAAPANKQGRIVADNICGQKQKYRGSQGTSILKLFEMSIAATGEKEASLMSSGIPYKKVFTYSLSHAGYYPGGRMMSIKLLFSPDEGKILGAQIVGYEGVDKRIDTFANALRFGLTVYDLQEMELAYAPPFSSAKDPVNMAGYVAGNVLDGKMKPFYIEDLSSIQEEAVLLDVRTDKEFEGGHIHGAVNIPLDSLRSRLKEIDKNKKVYIICQIGLRGYIAQRILDQNGYETLNLSGGYRLYRAAEMDEKDEAEFYRNCLHCGKIIE</sequence>
<dbReference type="InterPro" id="IPR023753">
    <property type="entry name" value="FAD/NAD-binding_dom"/>
</dbReference>
<dbReference type="Gene3D" id="3.50.50.60">
    <property type="entry name" value="FAD/NAD(P)-binding domain"/>
    <property type="match status" value="2"/>
</dbReference>
<evidence type="ECO:0000256" key="5">
    <source>
        <dbReference type="ARBA" id="ARBA00023002"/>
    </source>
</evidence>
<dbReference type="InterPro" id="IPR036188">
    <property type="entry name" value="FAD/NAD-bd_sf"/>
</dbReference>
<evidence type="ECO:0000256" key="4">
    <source>
        <dbReference type="ARBA" id="ARBA00022827"/>
    </source>
</evidence>
<name>A0A1D8GJ65_9FIRM</name>
<dbReference type="InterPro" id="IPR016156">
    <property type="entry name" value="FAD/NAD-linked_Rdtase_dimer_sf"/>
</dbReference>
<evidence type="ECO:0000313" key="8">
    <source>
        <dbReference type="EMBL" id="AOT70947.1"/>
    </source>
</evidence>
<dbReference type="Proteomes" id="UP000095743">
    <property type="component" value="Chromosome"/>
</dbReference>
<dbReference type="Gene3D" id="3.40.250.10">
    <property type="entry name" value="Rhodanese-like domain"/>
    <property type="match status" value="1"/>
</dbReference>
<dbReference type="PRINTS" id="PR00368">
    <property type="entry name" value="FADPNR"/>
</dbReference>
<evidence type="ECO:0000256" key="6">
    <source>
        <dbReference type="ARBA" id="ARBA00023284"/>
    </source>
</evidence>
<comment type="cofactor">
    <cofactor evidence="1">
        <name>FAD</name>
        <dbReference type="ChEBI" id="CHEBI:57692"/>
    </cofactor>
</comment>
<dbReference type="Pfam" id="PF00581">
    <property type="entry name" value="Rhodanese"/>
    <property type="match status" value="1"/>
</dbReference>
<evidence type="ECO:0000256" key="2">
    <source>
        <dbReference type="ARBA" id="ARBA00009130"/>
    </source>
</evidence>
<dbReference type="InterPro" id="IPR050260">
    <property type="entry name" value="FAD-bd_OxRdtase"/>
</dbReference>
<protein>
    <submittedName>
        <fullName evidence="8">CoA-disulfide reductase</fullName>
    </submittedName>
</protein>
<evidence type="ECO:0000259" key="7">
    <source>
        <dbReference type="PROSITE" id="PS50206"/>
    </source>
</evidence>
<dbReference type="RefSeq" id="WP_069978250.1">
    <property type="nucleotide sequence ID" value="NZ_CP017269.1"/>
</dbReference>
<keyword evidence="4" id="KW-0274">FAD</keyword>
<reference evidence="8 9" key="1">
    <citation type="submission" date="2016-09" db="EMBL/GenBank/DDBJ databases">
        <title>Genomic analysis reveals versatility of anaerobic energy metabolism of Geosporobacter ferrireducens IRF9 of phylum Firmicutes.</title>
        <authorList>
            <person name="Kim S.-J."/>
        </authorList>
    </citation>
    <scope>NUCLEOTIDE SEQUENCE [LARGE SCALE GENOMIC DNA]</scope>
    <source>
        <strain evidence="8 9">IRF9</strain>
    </source>
</reference>
<evidence type="ECO:0000313" key="9">
    <source>
        <dbReference type="Proteomes" id="UP000095743"/>
    </source>
</evidence>
<keyword evidence="3" id="KW-0285">Flavoprotein</keyword>